<keyword evidence="1" id="KW-0812">Transmembrane</keyword>
<dbReference type="EMBL" id="BX908798">
    <property type="protein sequence ID" value="CAF23456.1"/>
    <property type="molecule type" value="Genomic_DNA"/>
</dbReference>
<accession>Q6MD93</accession>
<dbReference type="KEGG" id="pcu:PC_RS03520"/>
<evidence type="ECO:0000313" key="2">
    <source>
        <dbReference type="EMBL" id="CAF23456.1"/>
    </source>
</evidence>
<proteinExistence type="predicted"/>
<gene>
    <name evidence="2" type="ORF">PC_RS03520</name>
</gene>
<reference evidence="2 3" key="1">
    <citation type="journal article" date="2004" name="Science">
        <title>Illuminating the evolutionary history of chlamydiae.</title>
        <authorList>
            <person name="Horn M."/>
            <person name="Collingro A."/>
            <person name="Schmitz-Esser S."/>
            <person name="Beier C.L."/>
            <person name="Purkhold U."/>
            <person name="Fartmann B."/>
            <person name="Brandt P."/>
            <person name="Nyakatura G.J."/>
            <person name="Droege M."/>
            <person name="Frishman D."/>
            <person name="Rattei T."/>
            <person name="Mewes H."/>
            <person name="Wagner M."/>
        </authorList>
    </citation>
    <scope>NUCLEOTIDE SEQUENCE [LARGE SCALE GENOMIC DNA]</scope>
    <source>
        <strain evidence="2 3">UWE25</strain>
    </source>
</reference>
<dbReference type="AlphaFoldDB" id="Q6MD93"/>
<dbReference type="Proteomes" id="UP000000529">
    <property type="component" value="Chromosome"/>
</dbReference>
<keyword evidence="1" id="KW-0472">Membrane</keyword>
<keyword evidence="1" id="KW-1133">Transmembrane helix</keyword>
<feature type="transmembrane region" description="Helical" evidence="1">
    <location>
        <begin position="7"/>
        <end position="27"/>
    </location>
</feature>
<name>Q6MD93_PARUW</name>
<dbReference type="HOGENOM" id="CLU_2918539_0_0_0"/>
<sequence>MLVEIHIKVAFGVTMSSCGLFLCVLPIPQAKLWSGELAFPGLMMAVDAGLDYAKEKQNKKK</sequence>
<organism evidence="2 3">
    <name type="scientific">Protochlamydia amoebophila (strain UWE25)</name>
    <dbReference type="NCBI Taxonomy" id="264201"/>
    <lineage>
        <taxon>Bacteria</taxon>
        <taxon>Pseudomonadati</taxon>
        <taxon>Chlamydiota</taxon>
        <taxon>Chlamydiia</taxon>
        <taxon>Parachlamydiales</taxon>
        <taxon>Parachlamydiaceae</taxon>
        <taxon>Candidatus Protochlamydia</taxon>
    </lineage>
</organism>
<protein>
    <submittedName>
        <fullName evidence="2">Uncharacterized protein</fullName>
    </submittedName>
</protein>
<keyword evidence="3" id="KW-1185">Reference proteome</keyword>
<evidence type="ECO:0000256" key="1">
    <source>
        <dbReference type="SAM" id="Phobius"/>
    </source>
</evidence>
<evidence type="ECO:0000313" key="3">
    <source>
        <dbReference type="Proteomes" id="UP000000529"/>
    </source>
</evidence>